<dbReference type="RefSeq" id="WP_055740872.1">
    <property type="nucleotide sequence ID" value="NZ_JAAIWL010000033.1"/>
</dbReference>
<proteinExistence type="predicted"/>
<dbReference type="PATRIC" id="fig|157838.3.peg.3815"/>
<keyword evidence="1" id="KW-0472">Membrane</keyword>
<dbReference type="Pfam" id="PF17099">
    <property type="entry name" value="TrpP"/>
    <property type="match status" value="1"/>
</dbReference>
<feature type="transmembrane region" description="Helical" evidence="1">
    <location>
        <begin position="6"/>
        <end position="30"/>
    </location>
</feature>
<dbReference type="STRING" id="157838.AN964_17235"/>
<dbReference type="InterPro" id="IPR031360">
    <property type="entry name" value="TrpP"/>
</dbReference>
<evidence type="ECO:0000313" key="3">
    <source>
        <dbReference type="Proteomes" id="UP000051888"/>
    </source>
</evidence>
<dbReference type="EMBL" id="LJJC01000004">
    <property type="protein sequence ID" value="KQL55078.1"/>
    <property type="molecule type" value="Genomic_DNA"/>
</dbReference>
<feature type="transmembrane region" description="Helical" evidence="1">
    <location>
        <begin position="51"/>
        <end position="71"/>
    </location>
</feature>
<evidence type="ECO:0000313" key="2">
    <source>
        <dbReference type="EMBL" id="KQL55078.1"/>
    </source>
</evidence>
<evidence type="ECO:0000256" key="1">
    <source>
        <dbReference type="SAM" id="Phobius"/>
    </source>
</evidence>
<sequence>MNTKSLVSMALLVGIGTVLHTIIPGIILDMKPDMMLTMMFLGIMLFPEKKNVLLLGALTGIISGLTTSFPGGLVPNIIDKLITSFIFFGLYILLSKKSFSVIKAIVFTVIGTIISGTVFLTSALLLVGLPGPFLVLYITVLVGALMNAVAMAILYPIVQTILRRTHVIKNA</sequence>
<gene>
    <name evidence="2" type="ORF">AN964_17235</name>
</gene>
<comment type="caution">
    <text evidence="2">The sequence shown here is derived from an EMBL/GenBank/DDBJ whole genome shotgun (WGS) entry which is preliminary data.</text>
</comment>
<accession>A0A0Q3TM49</accession>
<keyword evidence="1" id="KW-0812">Transmembrane</keyword>
<protein>
    <submittedName>
        <fullName evidence="2">Tryptophan transporter</fullName>
    </submittedName>
</protein>
<keyword evidence="3" id="KW-1185">Reference proteome</keyword>
<dbReference type="OrthoDB" id="2243651at2"/>
<organism evidence="2 3">
    <name type="scientific">Heyndrickxia shackletonii</name>
    <dbReference type="NCBI Taxonomy" id="157838"/>
    <lineage>
        <taxon>Bacteria</taxon>
        <taxon>Bacillati</taxon>
        <taxon>Bacillota</taxon>
        <taxon>Bacilli</taxon>
        <taxon>Bacillales</taxon>
        <taxon>Bacillaceae</taxon>
        <taxon>Heyndrickxia</taxon>
    </lineage>
</organism>
<keyword evidence="1" id="KW-1133">Transmembrane helix</keyword>
<feature type="transmembrane region" description="Helical" evidence="1">
    <location>
        <begin position="77"/>
        <end position="94"/>
    </location>
</feature>
<feature type="transmembrane region" description="Helical" evidence="1">
    <location>
        <begin position="106"/>
        <end position="128"/>
    </location>
</feature>
<reference evidence="2 3" key="1">
    <citation type="submission" date="2015-09" db="EMBL/GenBank/DDBJ databases">
        <title>Genome sequencing project for genomic taxonomy and phylogenomics of Bacillus-like bacteria.</title>
        <authorList>
            <person name="Liu B."/>
            <person name="Wang J."/>
            <person name="Zhu Y."/>
            <person name="Liu G."/>
            <person name="Chen Q."/>
            <person name="Chen Z."/>
            <person name="Lan J."/>
            <person name="Che J."/>
            <person name="Ge C."/>
            <person name="Shi H."/>
            <person name="Pan Z."/>
            <person name="Liu X."/>
        </authorList>
    </citation>
    <scope>NUCLEOTIDE SEQUENCE [LARGE SCALE GENOMIC DNA]</scope>
    <source>
        <strain evidence="2 3">LMG 18435</strain>
    </source>
</reference>
<dbReference type="Proteomes" id="UP000051888">
    <property type="component" value="Unassembled WGS sequence"/>
</dbReference>
<dbReference type="AlphaFoldDB" id="A0A0Q3TM49"/>
<name>A0A0Q3TM49_9BACI</name>
<feature type="transmembrane region" description="Helical" evidence="1">
    <location>
        <begin position="134"/>
        <end position="158"/>
    </location>
</feature>